<dbReference type="PANTHER" id="PTHR14097:SF7">
    <property type="entry name" value="OXIDOREDUCTASE HTATIP2"/>
    <property type="match status" value="1"/>
</dbReference>
<organism evidence="1 2">
    <name type="scientific">Lysobacter antibioticus</name>
    <dbReference type="NCBI Taxonomy" id="84531"/>
    <lineage>
        <taxon>Bacteria</taxon>
        <taxon>Pseudomonadati</taxon>
        <taxon>Pseudomonadota</taxon>
        <taxon>Gammaproteobacteria</taxon>
        <taxon>Lysobacterales</taxon>
        <taxon>Lysobacteraceae</taxon>
        <taxon>Lysobacter</taxon>
    </lineage>
</organism>
<keyword evidence="2" id="KW-1185">Reference proteome</keyword>
<dbReference type="Gene3D" id="3.40.50.720">
    <property type="entry name" value="NAD(P)-binding Rossmann-like Domain"/>
    <property type="match status" value="1"/>
</dbReference>
<evidence type="ECO:0000313" key="2">
    <source>
        <dbReference type="Proteomes" id="UP000060787"/>
    </source>
</evidence>
<dbReference type="PATRIC" id="fig|84531.8.peg.3177"/>
<reference evidence="1 2" key="1">
    <citation type="journal article" date="2015" name="BMC Genomics">
        <title>Comparative genomics and metabolic profiling of the genus Lysobacter.</title>
        <authorList>
            <person name="de Bruijn I."/>
            <person name="Cheng X."/>
            <person name="de Jager V."/>
            <person name="Exposito R.G."/>
            <person name="Watrous J."/>
            <person name="Patel N."/>
            <person name="Postma J."/>
            <person name="Dorrestein P.C."/>
            <person name="Kobayashi D."/>
            <person name="Raaijmakers J.M."/>
        </authorList>
    </citation>
    <scope>NUCLEOTIDE SEQUENCE [LARGE SCALE GENOMIC DNA]</scope>
    <source>
        <strain evidence="1 2">76</strain>
    </source>
</reference>
<dbReference type="EMBL" id="CP011129">
    <property type="protein sequence ID" value="ALN81293.1"/>
    <property type="molecule type" value="Genomic_DNA"/>
</dbReference>
<proteinExistence type="predicted"/>
<dbReference type="STRING" id="84531.LA76x_3165"/>
<dbReference type="PANTHER" id="PTHR14097">
    <property type="entry name" value="OXIDOREDUCTASE HTATIP2"/>
    <property type="match status" value="1"/>
</dbReference>
<dbReference type="RefSeq" id="WP_187308400.1">
    <property type="nucleotide sequence ID" value="NZ_CP011129.1"/>
</dbReference>
<sequence>MLGRTIIAAGATGLVGREILAGLLADASVAAVHSLSRRRPAEQHPRLTAHGVDFAALLDQPRADEVYLALTIKMAGSQAAFRAVDYGANLAVATAALAAGAKRSGLVSPLGADSNTRQGSGIPGPAELRTHYVSAVASALPSAISSAKGRKVVLSRAMPFEVLPRS</sequence>
<dbReference type="InterPro" id="IPR036291">
    <property type="entry name" value="NAD(P)-bd_dom_sf"/>
</dbReference>
<dbReference type="AlphaFoldDB" id="A0A0S2FCW5"/>
<name>A0A0S2FCW5_LYSAN</name>
<dbReference type="SUPFAM" id="SSF51735">
    <property type="entry name" value="NAD(P)-binding Rossmann-fold domains"/>
    <property type="match status" value="1"/>
</dbReference>
<accession>A0A0S2FCW5</accession>
<gene>
    <name evidence="1" type="ORF">LA76x_3165</name>
</gene>
<evidence type="ECO:0000313" key="1">
    <source>
        <dbReference type="EMBL" id="ALN81293.1"/>
    </source>
</evidence>
<protein>
    <submittedName>
        <fullName evidence="1">Putative nucleoside-diphosphate-sugar epimerase</fullName>
    </submittedName>
</protein>
<dbReference type="Proteomes" id="UP000060787">
    <property type="component" value="Chromosome"/>
</dbReference>
<dbReference type="KEGG" id="lab:LA76x_3165"/>